<dbReference type="Proteomes" id="UP001430306">
    <property type="component" value="Unassembled WGS sequence"/>
</dbReference>
<dbReference type="RefSeq" id="WP_230275637.1">
    <property type="nucleotide sequence ID" value="NZ_JAJKFW010000029.1"/>
</dbReference>
<feature type="region of interest" description="Disordered" evidence="1">
    <location>
        <begin position="1"/>
        <end position="21"/>
    </location>
</feature>
<keyword evidence="2" id="KW-0812">Transmembrane</keyword>
<keyword evidence="2" id="KW-1133">Transmembrane helix</keyword>
<feature type="transmembrane region" description="Helical" evidence="2">
    <location>
        <begin position="128"/>
        <end position="150"/>
    </location>
</feature>
<evidence type="ECO:0000313" key="3">
    <source>
        <dbReference type="EMBL" id="MCC9644328.1"/>
    </source>
</evidence>
<evidence type="ECO:0000256" key="1">
    <source>
        <dbReference type="SAM" id="MobiDB-lite"/>
    </source>
</evidence>
<protein>
    <submittedName>
        <fullName evidence="3">Uncharacterized protein</fullName>
    </submittedName>
</protein>
<organism evidence="3 4">
    <name type="scientific">Rhodopirellula halodulae</name>
    <dbReference type="NCBI Taxonomy" id="2894198"/>
    <lineage>
        <taxon>Bacteria</taxon>
        <taxon>Pseudomonadati</taxon>
        <taxon>Planctomycetota</taxon>
        <taxon>Planctomycetia</taxon>
        <taxon>Pirellulales</taxon>
        <taxon>Pirellulaceae</taxon>
        <taxon>Rhodopirellula</taxon>
    </lineage>
</organism>
<gene>
    <name evidence="3" type="ORF">LOC71_18780</name>
</gene>
<comment type="caution">
    <text evidence="3">The sequence shown here is derived from an EMBL/GenBank/DDBJ whole genome shotgun (WGS) entry which is preliminary data.</text>
</comment>
<keyword evidence="4" id="KW-1185">Reference proteome</keyword>
<reference evidence="3" key="1">
    <citation type="submission" date="2021-11" db="EMBL/GenBank/DDBJ databases">
        <title>Genome sequence.</title>
        <authorList>
            <person name="Sun Q."/>
        </authorList>
    </citation>
    <scope>NUCLEOTIDE SEQUENCE</scope>
    <source>
        <strain evidence="3">JC740</strain>
    </source>
</reference>
<feature type="transmembrane region" description="Helical" evidence="2">
    <location>
        <begin position="89"/>
        <end position="108"/>
    </location>
</feature>
<feature type="transmembrane region" description="Helical" evidence="2">
    <location>
        <begin position="53"/>
        <end position="77"/>
    </location>
</feature>
<sequence>RYPTNDRLNGRINPYASPQPGSLDFTRRGVTRIPRPLAAHTRKTVNRFGLFQLIWPIAVAYWTDSFVLDLWALFIATNGLRITPASFKRFPWTAVMCCVYPIAFIVSVNEYDPYNVLNWVPSRFSPVLALQLVSVGWSMYAAYCILRCYFSNKHVADNG</sequence>
<feature type="non-terminal residue" evidence="3">
    <location>
        <position position="1"/>
    </location>
</feature>
<evidence type="ECO:0000256" key="2">
    <source>
        <dbReference type="SAM" id="Phobius"/>
    </source>
</evidence>
<keyword evidence="2" id="KW-0472">Membrane</keyword>
<dbReference type="EMBL" id="JAJKFW010000029">
    <property type="protein sequence ID" value="MCC9644328.1"/>
    <property type="molecule type" value="Genomic_DNA"/>
</dbReference>
<accession>A0ABS8NL90</accession>
<evidence type="ECO:0000313" key="4">
    <source>
        <dbReference type="Proteomes" id="UP001430306"/>
    </source>
</evidence>
<proteinExistence type="predicted"/>
<name>A0ABS8NL90_9BACT</name>